<dbReference type="SUPFAM" id="SSF51182">
    <property type="entry name" value="RmlC-like cupins"/>
    <property type="match status" value="1"/>
</dbReference>
<dbReference type="PANTHER" id="PTHR22966">
    <property type="entry name" value="2-AMINOETHANETHIOL DIOXYGENASE"/>
    <property type="match status" value="1"/>
</dbReference>
<reference evidence="4" key="1">
    <citation type="journal article" date="2023" name="Insect Mol. Biol.">
        <title>Genome sequencing provides insights into the evolution of gene families encoding plant cell wall-degrading enzymes in longhorned beetles.</title>
        <authorList>
            <person name="Shin N.R."/>
            <person name="Okamura Y."/>
            <person name="Kirsch R."/>
            <person name="Pauchet Y."/>
        </authorList>
    </citation>
    <scope>NUCLEOTIDE SEQUENCE</scope>
    <source>
        <strain evidence="4">AMC_N1</strain>
    </source>
</reference>
<keyword evidence="2" id="KW-0560">Oxidoreductase</keyword>
<dbReference type="Pfam" id="PF07847">
    <property type="entry name" value="PCO_ADO"/>
    <property type="match status" value="1"/>
</dbReference>
<evidence type="ECO:0000256" key="1">
    <source>
        <dbReference type="ARBA" id="ARBA00022723"/>
    </source>
</evidence>
<accession>A0AAV8XRV9</accession>
<evidence type="ECO:0000313" key="4">
    <source>
        <dbReference type="EMBL" id="KAJ8941552.1"/>
    </source>
</evidence>
<dbReference type="InterPro" id="IPR011051">
    <property type="entry name" value="RmlC_Cupin_sf"/>
</dbReference>
<evidence type="ECO:0008006" key="6">
    <source>
        <dbReference type="Google" id="ProtNLM"/>
    </source>
</evidence>
<name>A0AAV8XRV9_9CUCU</name>
<dbReference type="AlphaFoldDB" id="A0AAV8XRV9"/>
<dbReference type="PANTHER" id="PTHR22966:SF61">
    <property type="entry name" value="2-AMINOETHANETHIOL DIOXYGENASE"/>
    <property type="match status" value="1"/>
</dbReference>
<dbReference type="GO" id="GO:0005739">
    <property type="term" value="C:mitochondrion"/>
    <property type="evidence" value="ECO:0007669"/>
    <property type="project" value="TreeGrafter"/>
</dbReference>
<gene>
    <name evidence="4" type="ORF">NQ318_011509</name>
</gene>
<dbReference type="InterPro" id="IPR014710">
    <property type="entry name" value="RmlC-like_jellyroll"/>
</dbReference>
<keyword evidence="3" id="KW-0408">Iron</keyword>
<proteinExistence type="predicted"/>
<evidence type="ECO:0000256" key="3">
    <source>
        <dbReference type="ARBA" id="ARBA00023004"/>
    </source>
</evidence>
<dbReference type="GO" id="GO:0046872">
    <property type="term" value="F:metal ion binding"/>
    <property type="evidence" value="ECO:0007669"/>
    <property type="project" value="UniProtKB-KW"/>
</dbReference>
<organism evidence="4 5">
    <name type="scientific">Aromia moschata</name>
    <dbReference type="NCBI Taxonomy" id="1265417"/>
    <lineage>
        <taxon>Eukaryota</taxon>
        <taxon>Metazoa</taxon>
        <taxon>Ecdysozoa</taxon>
        <taxon>Arthropoda</taxon>
        <taxon>Hexapoda</taxon>
        <taxon>Insecta</taxon>
        <taxon>Pterygota</taxon>
        <taxon>Neoptera</taxon>
        <taxon>Endopterygota</taxon>
        <taxon>Coleoptera</taxon>
        <taxon>Polyphaga</taxon>
        <taxon>Cucujiformia</taxon>
        <taxon>Chrysomeloidea</taxon>
        <taxon>Cerambycidae</taxon>
        <taxon>Cerambycinae</taxon>
        <taxon>Callichromatini</taxon>
        <taxon>Aromia</taxon>
    </lineage>
</organism>
<comment type="caution">
    <text evidence="4">The sequence shown here is derived from an EMBL/GenBank/DDBJ whole genome shotgun (WGS) entry which is preliminary data.</text>
</comment>
<dbReference type="InterPro" id="IPR012864">
    <property type="entry name" value="PCO/ADO"/>
</dbReference>
<dbReference type="Gene3D" id="2.60.120.10">
    <property type="entry name" value="Jelly Rolls"/>
    <property type="match status" value="1"/>
</dbReference>
<protein>
    <recommendedName>
        <fullName evidence="6">2-aminoethanethiol dioxygenase</fullName>
    </recommendedName>
</protein>
<keyword evidence="1" id="KW-0479">Metal-binding</keyword>
<evidence type="ECO:0000313" key="5">
    <source>
        <dbReference type="Proteomes" id="UP001162162"/>
    </source>
</evidence>
<dbReference type="GO" id="GO:0016702">
    <property type="term" value="F:oxidoreductase activity, acting on single donors with incorporation of molecular oxygen, incorporation of two atoms of oxygen"/>
    <property type="evidence" value="ECO:0007669"/>
    <property type="project" value="InterPro"/>
</dbReference>
<dbReference type="Proteomes" id="UP001162162">
    <property type="component" value="Unassembled WGS sequence"/>
</dbReference>
<dbReference type="CDD" id="cd20289">
    <property type="entry name" value="cupin_ADO"/>
    <property type="match status" value="1"/>
</dbReference>
<keyword evidence="5" id="KW-1185">Reference proteome</keyword>
<dbReference type="EMBL" id="JAPWTK010000362">
    <property type="protein sequence ID" value="KAJ8941552.1"/>
    <property type="molecule type" value="Genomic_DNA"/>
</dbReference>
<evidence type="ECO:0000256" key="2">
    <source>
        <dbReference type="ARBA" id="ARBA00023002"/>
    </source>
</evidence>
<sequence>MTSQINTILKQAITTFTCKPDLFYSNLGLLMSLLDKLTAEDVNFHPQFRTERLWTQPGKAPVTCIDIYEDHNVTMGISIIKPGGQLPLHNHPEMHGLIKVIAGKVKITSYSLNTEKTLEVDRRSFRGDFAPPAHYTHKRILTAELCSSEIVDVNSKTCLLEPNNKNLHEIHSVDGPAAFLDILAPPYGSLIPGNGPRLCSYYSVLSQVSPKIFKLQEIKSPSWYWTDAFPYTGPQLVL</sequence>